<evidence type="ECO:0000256" key="5">
    <source>
        <dbReference type="ARBA" id="ARBA00023136"/>
    </source>
</evidence>
<gene>
    <name evidence="7" type="ORF">J2S36_000136</name>
</gene>
<dbReference type="Pfam" id="PF01925">
    <property type="entry name" value="TauE"/>
    <property type="match status" value="1"/>
</dbReference>
<evidence type="ECO:0000313" key="8">
    <source>
        <dbReference type="Proteomes" id="UP001266099"/>
    </source>
</evidence>
<name>A0ABU1SZU9_9ACTO</name>
<feature type="transmembrane region" description="Helical" evidence="6">
    <location>
        <begin position="218"/>
        <end position="241"/>
    </location>
</feature>
<feature type="transmembrane region" description="Helical" evidence="6">
    <location>
        <begin position="193"/>
        <end position="211"/>
    </location>
</feature>
<dbReference type="EMBL" id="JAVDUJ010000001">
    <property type="protein sequence ID" value="MDR6938593.1"/>
    <property type="molecule type" value="Genomic_DNA"/>
</dbReference>
<feature type="transmembrane region" description="Helical" evidence="6">
    <location>
        <begin position="43"/>
        <end position="61"/>
    </location>
</feature>
<comment type="similarity">
    <text evidence="2 6">Belongs to the 4-toluene sulfonate uptake permease (TSUP) (TC 2.A.102) family.</text>
</comment>
<keyword evidence="4 6" id="KW-1133">Transmembrane helix</keyword>
<dbReference type="InterPro" id="IPR002781">
    <property type="entry name" value="TM_pro_TauE-like"/>
</dbReference>
<comment type="subcellular location">
    <subcellularLocation>
        <location evidence="6">Cell membrane</location>
        <topology evidence="6">Multi-pass membrane protein</topology>
    </subcellularLocation>
    <subcellularLocation>
        <location evidence="1">Membrane</location>
        <topology evidence="1">Multi-pass membrane protein</topology>
    </subcellularLocation>
</comment>
<dbReference type="RefSeq" id="WP_309954545.1">
    <property type="nucleotide sequence ID" value="NZ_JAVDUJ010000001.1"/>
</dbReference>
<keyword evidence="3 6" id="KW-0812">Transmembrane</keyword>
<keyword evidence="5 6" id="KW-0472">Membrane</keyword>
<feature type="transmembrane region" description="Helical" evidence="6">
    <location>
        <begin position="154"/>
        <end position="187"/>
    </location>
</feature>
<comment type="caution">
    <text evidence="7">The sequence shown here is derived from an EMBL/GenBank/DDBJ whole genome shotgun (WGS) entry which is preliminary data.</text>
</comment>
<evidence type="ECO:0000256" key="3">
    <source>
        <dbReference type="ARBA" id="ARBA00022692"/>
    </source>
</evidence>
<dbReference type="Proteomes" id="UP001266099">
    <property type="component" value="Unassembled WGS sequence"/>
</dbReference>
<evidence type="ECO:0000256" key="4">
    <source>
        <dbReference type="ARBA" id="ARBA00022989"/>
    </source>
</evidence>
<keyword evidence="6" id="KW-1003">Cell membrane</keyword>
<protein>
    <recommendedName>
        <fullName evidence="6">Probable membrane transporter protein</fullName>
    </recommendedName>
</protein>
<dbReference type="PANTHER" id="PTHR43701:SF2">
    <property type="entry name" value="MEMBRANE TRANSPORTER PROTEIN YJNA-RELATED"/>
    <property type="match status" value="1"/>
</dbReference>
<feature type="transmembrane region" description="Helical" evidence="6">
    <location>
        <begin position="7"/>
        <end position="37"/>
    </location>
</feature>
<feature type="transmembrane region" description="Helical" evidence="6">
    <location>
        <begin position="253"/>
        <end position="274"/>
    </location>
</feature>
<sequence>MLVVEALLAGFAIGAIVGLLGAGGGILSVPVLIYLLHQSPHNAAAGSLVIVGLTALVSLVPQVKSGKIQWRDGLIFGILSIFGSVAGSRISLLINEILLLVLFGVLLAGVAVMMLHKAITIRRDENLLANTEKANTEEQPTKESEKSPQARNLFALIAAATCTGFLTGFFGVGGGFIVVPMLIFALGFQMREAAATSLVVMIIAAISGLLARLGTAVVFDWFVIIPFVFASMLGGMLGAVFNDRFRSSTLTALFSLLLAGVAAFVLAQNIPLLITPLA</sequence>
<reference evidence="7 8" key="1">
    <citation type="submission" date="2023-07" db="EMBL/GenBank/DDBJ databases">
        <title>Sequencing the genomes of 1000 actinobacteria strains.</title>
        <authorList>
            <person name="Klenk H.-P."/>
        </authorList>
    </citation>
    <scope>NUCLEOTIDE SEQUENCE [LARGE SCALE GENOMIC DNA]</scope>
    <source>
        <strain evidence="7 8">DSM 15539</strain>
    </source>
</reference>
<organism evidence="7 8">
    <name type="scientific">Arcanobacterium hippocoleae</name>
    <dbReference type="NCBI Taxonomy" id="149017"/>
    <lineage>
        <taxon>Bacteria</taxon>
        <taxon>Bacillati</taxon>
        <taxon>Actinomycetota</taxon>
        <taxon>Actinomycetes</taxon>
        <taxon>Actinomycetales</taxon>
        <taxon>Actinomycetaceae</taxon>
        <taxon>Arcanobacterium</taxon>
    </lineage>
</organism>
<dbReference type="InterPro" id="IPR051598">
    <property type="entry name" value="TSUP/Inactive_protease-like"/>
</dbReference>
<feature type="transmembrane region" description="Helical" evidence="6">
    <location>
        <begin position="97"/>
        <end position="115"/>
    </location>
</feature>
<proteinExistence type="inferred from homology"/>
<keyword evidence="8" id="KW-1185">Reference proteome</keyword>
<evidence type="ECO:0000256" key="2">
    <source>
        <dbReference type="ARBA" id="ARBA00009142"/>
    </source>
</evidence>
<evidence type="ECO:0000313" key="7">
    <source>
        <dbReference type="EMBL" id="MDR6938593.1"/>
    </source>
</evidence>
<evidence type="ECO:0000256" key="6">
    <source>
        <dbReference type="RuleBase" id="RU363041"/>
    </source>
</evidence>
<evidence type="ECO:0000256" key="1">
    <source>
        <dbReference type="ARBA" id="ARBA00004141"/>
    </source>
</evidence>
<accession>A0ABU1SZU9</accession>
<feature type="transmembrane region" description="Helical" evidence="6">
    <location>
        <begin position="73"/>
        <end position="91"/>
    </location>
</feature>
<dbReference type="PANTHER" id="PTHR43701">
    <property type="entry name" value="MEMBRANE TRANSPORTER PROTEIN MJ0441-RELATED"/>
    <property type="match status" value="1"/>
</dbReference>